<dbReference type="InterPro" id="IPR050563">
    <property type="entry name" value="4-hydroxybenzoyl-CoA_TE"/>
</dbReference>
<dbReference type="PANTHER" id="PTHR31793">
    <property type="entry name" value="4-HYDROXYBENZOYL-COA THIOESTERASE FAMILY MEMBER"/>
    <property type="match status" value="1"/>
</dbReference>
<proteinExistence type="inferred from homology"/>
<evidence type="ECO:0000256" key="2">
    <source>
        <dbReference type="ARBA" id="ARBA00022801"/>
    </source>
</evidence>
<keyword evidence="2" id="KW-0378">Hydrolase</keyword>
<evidence type="ECO:0000256" key="1">
    <source>
        <dbReference type="ARBA" id="ARBA00005953"/>
    </source>
</evidence>
<evidence type="ECO:0000259" key="3">
    <source>
        <dbReference type="Pfam" id="PF01643"/>
    </source>
</evidence>
<comment type="similarity">
    <text evidence="1">Belongs to the 4-hydroxybenzoyl-CoA thioesterase family.</text>
</comment>
<accession>K2PU41</accession>
<organism evidence="4 5">
    <name type="scientific">Galbibacter marinus</name>
    <dbReference type="NCBI Taxonomy" id="555500"/>
    <lineage>
        <taxon>Bacteria</taxon>
        <taxon>Pseudomonadati</taxon>
        <taxon>Bacteroidota</taxon>
        <taxon>Flavobacteriia</taxon>
        <taxon>Flavobacteriales</taxon>
        <taxon>Flavobacteriaceae</taxon>
        <taxon>Galbibacter</taxon>
    </lineage>
</organism>
<reference evidence="4 5" key="1">
    <citation type="journal article" date="2012" name="J. Bacteriol.">
        <title>Genome Sequence of Galbibacter marinum Type Strain ck-I2-15.</title>
        <authorList>
            <person name="Lai Q."/>
            <person name="Li C."/>
            <person name="Shao Z."/>
        </authorList>
    </citation>
    <scope>NUCLEOTIDE SEQUENCE [LARGE SCALE GENOMIC DNA]</scope>
    <source>
        <strain evidence="5">ck-I2-15</strain>
    </source>
</reference>
<dbReference type="PANTHER" id="PTHR31793:SF27">
    <property type="entry name" value="NOVEL THIOESTERASE SUPERFAMILY DOMAIN AND SAPOSIN A-TYPE DOMAIN CONTAINING PROTEIN (0610012H03RIK)"/>
    <property type="match status" value="1"/>
</dbReference>
<dbReference type="GO" id="GO:0047617">
    <property type="term" value="F:fatty acyl-CoA hydrolase activity"/>
    <property type="evidence" value="ECO:0007669"/>
    <property type="project" value="TreeGrafter"/>
</dbReference>
<dbReference type="SUPFAM" id="SSF54637">
    <property type="entry name" value="Thioesterase/thiol ester dehydrase-isomerase"/>
    <property type="match status" value="1"/>
</dbReference>
<dbReference type="InterPro" id="IPR029069">
    <property type="entry name" value="HotDog_dom_sf"/>
</dbReference>
<dbReference type="AlphaFoldDB" id="K2PU41"/>
<dbReference type="EMBL" id="AMSG01000003">
    <property type="protein sequence ID" value="EKF56160.1"/>
    <property type="molecule type" value="Genomic_DNA"/>
</dbReference>
<dbReference type="Pfam" id="PF01643">
    <property type="entry name" value="Acyl-ACP_TE"/>
    <property type="match status" value="1"/>
</dbReference>
<dbReference type="eggNOG" id="COG0824">
    <property type="taxonomic scope" value="Bacteria"/>
</dbReference>
<dbReference type="Gene3D" id="3.10.129.10">
    <property type="entry name" value="Hotdog Thioesterase"/>
    <property type="match status" value="1"/>
</dbReference>
<comment type="caution">
    <text evidence="4">The sequence shown here is derived from an EMBL/GenBank/DDBJ whole genome shotgun (WGS) entry which is preliminary data.</text>
</comment>
<dbReference type="CDD" id="cd00586">
    <property type="entry name" value="4HBT"/>
    <property type="match status" value="1"/>
</dbReference>
<dbReference type="Proteomes" id="UP000007364">
    <property type="component" value="Unassembled WGS sequence"/>
</dbReference>
<dbReference type="STRING" id="555500.I215_04415"/>
<feature type="domain" description="Acyl-ACP thioesterase N-terminal hotdog" evidence="3">
    <location>
        <begin position="13"/>
        <end position="127"/>
    </location>
</feature>
<sequence length="129" mass="15255">MKYFTKLIVVTKEDLDDLDHVNNVRYIQWVQDIAKEHWQAEATAQMLNNYIWMVRTNYIEYKGQAFLGETLTLKTFIKEASGAISVRVVEIYHQDSQKLILRSTAEWCLIDKHSKRVTRLTKELTNLFT</sequence>
<dbReference type="OrthoDB" id="9801517at2"/>
<dbReference type="InterPro" id="IPR002864">
    <property type="entry name" value="Acyl-ACP_thioesterase_NHD"/>
</dbReference>
<name>K2PU41_9FLAO</name>
<dbReference type="RefSeq" id="WP_008990756.1">
    <property type="nucleotide sequence ID" value="NZ_AMSG01000003.1"/>
</dbReference>
<keyword evidence="5" id="KW-1185">Reference proteome</keyword>
<protein>
    <recommendedName>
        <fullName evidence="3">Acyl-ACP thioesterase N-terminal hotdog domain-containing protein</fullName>
    </recommendedName>
</protein>
<gene>
    <name evidence="4" type="ORF">I215_04415</name>
</gene>
<evidence type="ECO:0000313" key="5">
    <source>
        <dbReference type="Proteomes" id="UP000007364"/>
    </source>
</evidence>
<dbReference type="GO" id="GO:0006633">
    <property type="term" value="P:fatty acid biosynthetic process"/>
    <property type="evidence" value="ECO:0007669"/>
    <property type="project" value="InterPro"/>
</dbReference>
<evidence type="ECO:0000313" key="4">
    <source>
        <dbReference type="EMBL" id="EKF56160.1"/>
    </source>
</evidence>